<protein>
    <submittedName>
        <fullName evidence="4">Glycosyltransferase family 1 protein</fullName>
    </submittedName>
</protein>
<dbReference type="SUPFAM" id="SSF53756">
    <property type="entry name" value="UDP-Glycosyltransferase/glycogen phosphorylase"/>
    <property type="match status" value="1"/>
</dbReference>
<evidence type="ECO:0000259" key="2">
    <source>
        <dbReference type="Pfam" id="PF00534"/>
    </source>
</evidence>
<dbReference type="PANTHER" id="PTHR46401:SF2">
    <property type="entry name" value="GLYCOSYLTRANSFERASE WBBK-RELATED"/>
    <property type="match status" value="1"/>
</dbReference>
<keyword evidence="5" id="KW-1185">Reference proteome</keyword>
<accession>A0A4R9KDF3</accession>
<gene>
    <name evidence="4" type="ORF">EHQ58_01425</name>
</gene>
<evidence type="ECO:0000256" key="1">
    <source>
        <dbReference type="ARBA" id="ARBA00022679"/>
    </source>
</evidence>
<dbReference type="Pfam" id="PF13439">
    <property type="entry name" value="Glyco_transf_4"/>
    <property type="match status" value="1"/>
</dbReference>
<feature type="domain" description="Glycosyltransferase subfamily 4-like N-terminal" evidence="3">
    <location>
        <begin position="86"/>
        <end position="158"/>
    </location>
</feature>
<dbReference type="OrthoDB" id="9797829at2"/>
<dbReference type="Proteomes" id="UP000297693">
    <property type="component" value="Unassembled WGS sequence"/>
</dbReference>
<evidence type="ECO:0000313" key="5">
    <source>
        <dbReference type="Proteomes" id="UP000297693"/>
    </source>
</evidence>
<evidence type="ECO:0000259" key="3">
    <source>
        <dbReference type="Pfam" id="PF13439"/>
    </source>
</evidence>
<name>A0A4R9KDF3_9LEPT</name>
<sequence length="357" mass="41276">MIEHSGIGVRIQHILKFWPLSETEAELFVFGDPALLRKHHLPSHAQIIEYRAGIYSLKELMGHPKMREMDFLDIPHFNIPILNLSKCIVTIHDLIPYHFKQAHRSFVKRVYLNLILRMIARFAYRVICVSNFTKNDFTKFFYHGSEEISVIYNGIDPNVFSANGNENLDDFRSKHLLPKEFLLTIGIGKKHKNFEFLIKNLTFLWKENSLKLPLVIGGLGKEIPREIQNFKDQFPELIVLLQHLPYEALPYVYQSAKLFLFPSLFEGFGFPVLEAQASGTPVLSSDATVLPEILKESALLFDAKNDADFQKKMIGLLSDQKEMARLKSAGLSNAKSFHWKEQIRDLRIFYLKILSQK</sequence>
<evidence type="ECO:0000313" key="4">
    <source>
        <dbReference type="EMBL" id="TGL63193.1"/>
    </source>
</evidence>
<dbReference type="GO" id="GO:0016757">
    <property type="term" value="F:glycosyltransferase activity"/>
    <property type="evidence" value="ECO:0007669"/>
    <property type="project" value="InterPro"/>
</dbReference>
<dbReference type="InterPro" id="IPR028098">
    <property type="entry name" value="Glyco_trans_4-like_N"/>
</dbReference>
<dbReference type="CDD" id="cd03809">
    <property type="entry name" value="GT4_MtfB-like"/>
    <property type="match status" value="1"/>
</dbReference>
<feature type="domain" description="Glycosyl transferase family 1" evidence="2">
    <location>
        <begin position="174"/>
        <end position="330"/>
    </location>
</feature>
<proteinExistence type="predicted"/>
<dbReference type="PANTHER" id="PTHR46401">
    <property type="entry name" value="GLYCOSYLTRANSFERASE WBBK-RELATED"/>
    <property type="match status" value="1"/>
</dbReference>
<organism evidence="4 5">
    <name type="scientific">Leptospira ognonensis</name>
    <dbReference type="NCBI Taxonomy" id="2484945"/>
    <lineage>
        <taxon>Bacteria</taxon>
        <taxon>Pseudomonadati</taxon>
        <taxon>Spirochaetota</taxon>
        <taxon>Spirochaetia</taxon>
        <taxon>Leptospirales</taxon>
        <taxon>Leptospiraceae</taxon>
        <taxon>Leptospira</taxon>
    </lineage>
</organism>
<dbReference type="AlphaFoldDB" id="A0A4R9KDF3"/>
<comment type="caution">
    <text evidence="4">The sequence shown here is derived from an EMBL/GenBank/DDBJ whole genome shotgun (WGS) entry which is preliminary data.</text>
</comment>
<dbReference type="Pfam" id="PF00534">
    <property type="entry name" value="Glycos_transf_1"/>
    <property type="match status" value="1"/>
</dbReference>
<dbReference type="EMBL" id="RQGD01000005">
    <property type="protein sequence ID" value="TGL63193.1"/>
    <property type="molecule type" value="Genomic_DNA"/>
</dbReference>
<keyword evidence="1 4" id="KW-0808">Transferase</keyword>
<dbReference type="Gene3D" id="3.40.50.2000">
    <property type="entry name" value="Glycogen Phosphorylase B"/>
    <property type="match status" value="2"/>
</dbReference>
<dbReference type="InterPro" id="IPR001296">
    <property type="entry name" value="Glyco_trans_1"/>
</dbReference>
<dbReference type="GO" id="GO:0009103">
    <property type="term" value="P:lipopolysaccharide biosynthetic process"/>
    <property type="evidence" value="ECO:0007669"/>
    <property type="project" value="TreeGrafter"/>
</dbReference>
<reference evidence="4" key="1">
    <citation type="journal article" date="2019" name="PLoS Negl. Trop. Dis.">
        <title>Revisiting the worldwide diversity of Leptospira species in the environment.</title>
        <authorList>
            <person name="Vincent A.T."/>
            <person name="Schiettekatte O."/>
            <person name="Bourhy P."/>
            <person name="Veyrier F.J."/>
            <person name="Picardeau M."/>
        </authorList>
    </citation>
    <scope>NUCLEOTIDE SEQUENCE [LARGE SCALE GENOMIC DNA]</scope>
    <source>
        <strain evidence="4">201702476</strain>
    </source>
</reference>